<dbReference type="GO" id="GO:0032259">
    <property type="term" value="P:methylation"/>
    <property type="evidence" value="ECO:0007669"/>
    <property type="project" value="UniProtKB-KW"/>
</dbReference>
<dbReference type="Proteomes" id="UP001201812">
    <property type="component" value="Unassembled WGS sequence"/>
</dbReference>
<dbReference type="Gene3D" id="3.40.50.150">
    <property type="entry name" value="Vaccinia Virus protein VP39"/>
    <property type="match status" value="1"/>
</dbReference>
<dbReference type="InterPro" id="IPR041698">
    <property type="entry name" value="Methyltransf_25"/>
</dbReference>
<feature type="domain" description="Methyltransferase" evidence="3">
    <location>
        <begin position="41"/>
        <end position="136"/>
    </location>
</feature>
<keyword evidence="1 4" id="KW-0489">Methyltransferase</keyword>
<dbReference type="PANTHER" id="PTHR43861:SF1">
    <property type="entry name" value="TRANS-ACONITATE 2-METHYLTRANSFERASE"/>
    <property type="match status" value="1"/>
</dbReference>
<dbReference type="AlphaFoldDB" id="A0AAD4MST6"/>
<dbReference type="CDD" id="cd02440">
    <property type="entry name" value="AdoMet_MTases"/>
    <property type="match status" value="1"/>
</dbReference>
<evidence type="ECO:0000256" key="2">
    <source>
        <dbReference type="ARBA" id="ARBA00022679"/>
    </source>
</evidence>
<keyword evidence="5" id="KW-1185">Reference proteome</keyword>
<evidence type="ECO:0000259" key="3">
    <source>
        <dbReference type="Pfam" id="PF13649"/>
    </source>
</evidence>
<sequence length="251" mass="28299">MTKQFPAEEYLKIHRIAPGRNFVVNPTIEANVAKEVKDKRVLDVGCGHGYLTRKCVEEWGASEAIGVDSSGEMIAMARSSNEDDKRVSFAHISALDLEFKREFDMALAIFMLHFNSDVKELCKALQKIGQSLKPGGVLFAYVPNGIPDLRAREENQVKFGARLIMNPGARYDGEKIKIAFYNEGRPAAEATMTFFFQETYEKCLREAGFGQIQWINPFVSEEGIAACGKEFFESYLYPPIDLMFRAVLENN</sequence>
<dbReference type="GO" id="GO:0008168">
    <property type="term" value="F:methyltransferase activity"/>
    <property type="evidence" value="ECO:0007669"/>
    <property type="project" value="UniProtKB-KW"/>
</dbReference>
<comment type="caution">
    <text evidence="4">The sequence shown here is derived from an EMBL/GenBank/DDBJ whole genome shotgun (WGS) entry which is preliminary data.</text>
</comment>
<dbReference type="SUPFAM" id="SSF53335">
    <property type="entry name" value="S-adenosyl-L-methionine-dependent methyltransferases"/>
    <property type="match status" value="1"/>
</dbReference>
<reference evidence="4" key="1">
    <citation type="submission" date="2022-01" db="EMBL/GenBank/DDBJ databases">
        <title>Genome Sequence Resource for Two Populations of Ditylenchus destructor, the Migratory Endoparasitic Phytonematode.</title>
        <authorList>
            <person name="Zhang H."/>
            <person name="Lin R."/>
            <person name="Xie B."/>
        </authorList>
    </citation>
    <scope>NUCLEOTIDE SEQUENCE</scope>
    <source>
        <strain evidence="4">BazhouSP</strain>
    </source>
</reference>
<proteinExistence type="predicted"/>
<protein>
    <submittedName>
        <fullName evidence="4">Methyltransferase domain-containing protein</fullName>
    </submittedName>
</protein>
<name>A0AAD4MST6_9BILA</name>
<evidence type="ECO:0000313" key="5">
    <source>
        <dbReference type="Proteomes" id="UP001201812"/>
    </source>
</evidence>
<evidence type="ECO:0000313" key="4">
    <source>
        <dbReference type="EMBL" id="KAI1702548.1"/>
    </source>
</evidence>
<dbReference type="Pfam" id="PF13649">
    <property type="entry name" value="Methyltransf_25"/>
    <property type="match status" value="1"/>
</dbReference>
<dbReference type="InterPro" id="IPR029063">
    <property type="entry name" value="SAM-dependent_MTases_sf"/>
</dbReference>
<dbReference type="EMBL" id="JAKKPZ010000097">
    <property type="protein sequence ID" value="KAI1702548.1"/>
    <property type="molecule type" value="Genomic_DNA"/>
</dbReference>
<dbReference type="PANTHER" id="PTHR43861">
    <property type="entry name" value="TRANS-ACONITATE 2-METHYLTRANSFERASE-RELATED"/>
    <property type="match status" value="1"/>
</dbReference>
<gene>
    <name evidence="4" type="ORF">DdX_15447</name>
</gene>
<evidence type="ECO:0000256" key="1">
    <source>
        <dbReference type="ARBA" id="ARBA00022603"/>
    </source>
</evidence>
<organism evidence="4 5">
    <name type="scientific">Ditylenchus destructor</name>
    <dbReference type="NCBI Taxonomy" id="166010"/>
    <lineage>
        <taxon>Eukaryota</taxon>
        <taxon>Metazoa</taxon>
        <taxon>Ecdysozoa</taxon>
        <taxon>Nematoda</taxon>
        <taxon>Chromadorea</taxon>
        <taxon>Rhabditida</taxon>
        <taxon>Tylenchina</taxon>
        <taxon>Tylenchomorpha</taxon>
        <taxon>Sphaerularioidea</taxon>
        <taxon>Anguinidae</taxon>
        <taxon>Anguininae</taxon>
        <taxon>Ditylenchus</taxon>
    </lineage>
</organism>
<keyword evidence="2" id="KW-0808">Transferase</keyword>
<accession>A0AAD4MST6</accession>